<dbReference type="Proteomes" id="UP001626550">
    <property type="component" value="Unassembled WGS sequence"/>
</dbReference>
<name>A0ABD2QE84_9PLAT</name>
<keyword evidence="4" id="KW-1185">Reference proteome</keyword>
<sequence>MKTALTFLQLQLAFSLDWFFWIPYTHIRLPYSAGTPERKPSSYGQDGEPIYELNNITLLLFGQWSSWTICPFEKDSNTDPLKYCIPLDKLEQFKQTEKNKKTRYRICREKTLENFSDDSHVPCSEENSREIQKENCPPPMPCPPPNGGWTQWSYWSPCTVDCKGESYDRGRELRMRTCTNPTPIYGGQICKGPKMERRDCTDNHRPPCPIDGSWSPWQPTRSCEPLSRRKEDNRDLPKGFEWDQKMMDVTTPGNRCAPGTMVQERHCIAPNPRYGGKMCSLSDADSVSLITSVCRFTARDLKPTI</sequence>
<dbReference type="PROSITE" id="PS50092">
    <property type="entry name" value="TSP1"/>
    <property type="match status" value="1"/>
</dbReference>
<proteinExistence type="predicted"/>
<dbReference type="InterPro" id="IPR052065">
    <property type="entry name" value="Compl_asym_regulator"/>
</dbReference>
<accession>A0ABD2QE84</accession>
<dbReference type="FunFam" id="2.20.100.10:FF:000001">
    <property type="entry name" value="semaphorin-5A isoform X1"/>
    <property type="match status" value="1"/>
</dbReference>
<dbReference type="PANTHER" id="PTHR22906:SF21">
    <property type="entry name" value="SEMA DOMAIN-CONTAINING PROTEIN"/>
    <property type="match status" value="1"/>
</dbReference>
<organism evidence="3 4">
    <name type="scientific">Cichlidogyrus casuarinus</name>
    <dbReference type="NCBI Taxonomy" id="1844966"/>
    <lineage>
        <taxon>Eukaryota</taxon>
        <taxon>Metazoa</taxon>
        <taxon>Spiralia</taxon>
        <taxon>Lophotrochozoa</taxon>
        <taxon>Platyhelminthes</taxon>
        <taxon>Monogenea</taxon>
        <taxon>Monopisthocotylea</taxon>
        <taxon>Dactylogyridea</taxon>
        <taxon>Ancyrocephalidae</taxon>
        <taxon>Cichlidogyrus</taxon>
    </lineage>
</organism>
<comment type="caution">
    <text evidence="3">The sequence shown here is derived from an EMBL/GenBank/DDBJ whole genome shotgun (WGS) entry which is preliminary data.</text>
</comment>
<dbReference type="SMART" id="SM00209">
    <property type="entry name" value="TSP1"/>
    <property type="match status" value="1"/>
</dbReference>
<dbReference type="EMBL" id="JBJKFK010000369">
    <property type="protein sequence ID" value="KAL3317542.1"/>
    <property type="molecule type" value="Genomic_DNA"/>
</dbReference>
<evidence type="ECO:0000256" key="2">
    <source>
        <dbReference type="ARBA" id="ARBA00023157"/>
    </source>
</evidence>
<dbReference type="PRINTS" id="PR01705">
    <property type="entry name" value="TSP1REPEAT"/>
</dbReference>
<dbReference type="InterPro" id="IPR036383">
    <property type="entry name" value="TSP1_rpt_sf"/>
</dbReference>
<evidence type="ECO:0000313" key="4">
    <source>
        <dbReference type="Proteomes" id="UP001626550"/>
    </source>
</evidence>
<dbReference type="Gene3D" id="2.20.100.10">
    <property type="entry name" value="Thrombospondin type-1 (TSP1) repeat"/>
    <property type="match status" value="2"/>
</dbReference>
<reference evidence="3 4" key="1">
    <citation type="submission" date="2024-11" db="EMBL/GenBank/DDBJ databases">
        <title>Adaptive evolution of stress response genes in parasites aligns with host niche diversity.</title>
        <authorList>
            <person name="Hahn C."/>
            <person name="Resl P."/>
        </authorList>
    </citation>
    <scope>NUCLEOTIDE SEQUENCE [LARGE SCALE GENOMIC DNA]</scope>
    <source>
        <strain evidence="3">EGGRZ-B1_66</strain>
        <tissue evidence="3">Body</tissue>
    </source>
</reference>
<keyword evidence="1" id="KW-0677">Repeat</keyword>
<evidence type="ECO:0000256" key="1">
    <source>
        <dbReference type="ARBA" id="ARBA00022737"/>
    </source>
</evidence>
<dbReference type="Pfam" id="PF00090">
    <property type="entry name" value="TSP_1"/>
    <property type="match status" value="1"/>
</dbReference>
<evidence type="ECO:0000313" key="3">
    <source>
        <dbReference type="EMBL" id="KAL3317542.1"/>
    </source>
</evidence>
<dbReference type="PANTHER" id="PTHR22906">
    <property type="entry name" value="PROPERDIN"/>
    <property type="match status" value="1"/>
</dbReference>
<dbReference type="SUPFAM" id="SSF82895">
    <property type="entry name" value="TSP-1 type 1 repeat"/>
    <property type="match status" value="1"/>
</dbReference>
<dbReference type="AlphaFoldDB" id="A0ABD2QE84"/>
<protein>
    <submittedName>
        <fullName evidence="3">Uncharacterized protein</fullName>
    </submittedName>
</protein>
<keyword evidence="2" id="KW-1015">Disulfide bond</keyword>
<gene>
    <name evidence="3" type="ORF">Ciccas_003802</name>
</gene>
<dbReference type="InterPro" id="IPR000884">
    <property type="entry name" value="TSP1_rpt"/>
</dbReference>